<accession>A0A1H9ZBV4</accession>
<reference evidence="2" key="1">
    <citation type="submission" date="2016-10" db="EMBL/GenBank/DDBJ databases">
        <authorList>
            <person name="Varghese N."/>
            <person name="Submissions S."/>
        </authorList>
    </citation>
    <scope>NUCLEOTIDE SEQUENCE [LARGE SCALE GENOMIC DNA]</scope>
    <source>
        <strain evidence="2">DSM 13577</strain>
    </source>
</reference>
<gene>
    <name evidence="1" type="ORF">SAMN03080614_10087</name>
</gene>
<evidence type="ECO:0000313" key="1">
    <source>
        <dbReference type="EMBL" id="SES78944.1"/>
    </source>
</evidence>
<organism evidence="1 2">
    <name type="scientific">Anaerobranca gottschalkii DSM 13577</name>
    <dbReference type="NCBI Taxonomy" id="1120990"/>
    <lineage>
        <taxon>Bacteria</taxon>
        <taxon>Bacillati</taxon>
        <taxon>Bacillota</taxon>
        <taxon>Clostridia</taxon>
        <taxon>Eubacteriales</taxon>
        <taxon>Proteinivoracaceae</taxon>
        <taxon>Anaerobranca</taxon>
    </lineage>
</organism>
<evidence type="ECO:0000313" key="2">
    <source>
        <dbReference type="Proteomes" id="UP000243819"/>
    </source>
</evidence>
<proteinExistence type="predicted"/>
<dbReference type="STRING" id="1120990.SAMN03080614_10087"/>
<dbReference type="EMBL" id="FOIF01000008">
    <property type="protein sequence ID" value="SES78944.1"/>
    <property type="molecule type" value="Genomic_DNA"/>
</dbReference>
<protein>
    <submittedName>
        <fullName evidence="1">Uncharacterized protein</fullName>
    </submittedName>
</protein>
<keyword evidence="2" id="KW-1185">Reference proteome</keyword>
<name>A0A1H9ZBV4_9FIRM</name>
<dbReference type="Proteomes" id="UP000243819">
    <property type="component" value="Unassembled WGS sequence"/>
</dbReference>
<dbReference type="AlphaFoldDB" id="A0A1H9ZBV4"/>
<sequence>MDFIALTLKEANELILNRGIKAQFRLIYSDGNEQILETVEISPELENWRVVKEEEKQGVIILYLMI</sequence>
<dbReference type="OrthoDB" id="9857184at2"/>
<dbReference type="RefSeq" id="WP_091349330.1">
    <property type="nucleotide sequence ID" value="NZ_FOIF01000008.1"/>
</dbReference>